<proteinExistence type="predicted"/>
<evidence type="ECO:0000313" key="2">
    <source>
        <dbReference type="Proteomes" id="UP001266099"/>
    </source>
</evidence>
<keyword evidence="2" id="KW-1185">Reference proteome</keyword>
<dbReference type="RefSeq" id="WP_309955909.1">
    <property type="nucleotide sequence ID" value="NZ_JAVDUJ010000001.1"/>
</dbReference>
<protein>
    <submittedName>
        <fullName evidence="1">Uncharacterized protein</fullName>
    </submittedName>
</protein>
<reference evidence="1 2" key="1">
    <citation type="submission" date="2023-07" db="EMBL/GenBank/DDBJ databases">
        <title>Sequencing the genomes of 1000 actinobacteria strains.</title>
        <authorList>
            <person name="Klenk H.-P."/>
        </authorList>
    </citation>
    <scope>NUCLEOTIDE SEQUENCE [LARGE SCALE GENOMIC DNA]</scope>
    <source>
        <strain evidence="1 2">DSM 15539</strain>
    </source>
</reference>
<accession>A0ABU1T388</accession>
<evidence type="ECO:0000313" key="1">
    <source>
        <dbReference type="EMBL" id="MDR6939315.1"/>
    </source>
</evidence>
<organism evidence="1 2">
    <name type="scientific">Arcanobacterium hippocoleae</name>
    <dbReference type="NCBI Taxonomy" id="149017"/>
    <lineage>
        <taxon>Bacteria</taxon>
        <taxon>Bacillati</taxon>
        <taxon>Actinomycetota</taxon>
        <taxon>Actinomycetes</taxon>
        <taxon>Actinomycetales</taxon>
        <taxon>Actinomycetaceae</taxon>
        <taxon>Arcanobacterium</taxon>
    </lineage>
</organism>
<dbReference type="EMBL" id="JAVDUJ010000001">
    <property type="protein sequence ID" value="MDR6939315.1"/>
    <property type="molecule type" value="Genomic_DNA"/>
</dbReference>
<gene>
    <name evidence="1" type="ORF">J2S36_000858</name>
</gene>
<name>A0ABU1T388_9ACTO</name>
<sequence>MKITNRFTFFITSQGIKTFEMYVKPVNSHHVHVKSWINGIKSVDQITPVPSNSSFSKSATPMWIDWGNLNNCLSKLGISSWVLAGLGLVCGVACAGTAGLGCIGCVSFAAGFGAGSVKACVQKSWK</sequence>
<comment type="caution">
    <text evidence="1">The sequence shown here is derived from an EMBL/GenBank/DDBJ whole genome shotgun (WGS) entry which is preliminary data.</text>
</comment>
<dbReference type="Proteomes" id="UP001266099">
    <property type="component" value="Unassembled WGS sequence"/>
</dbReference>